<feature type="compositionally biased region" description="Polar residues" evidence="1">
    <location>
        <begin position="7"/>
        <end position="22"/>
    </location>
</feature>
<feature type="region of interest" description="Disordered" evidence="1">
    <location>
        <begin position="1"/>
        <end position="22"/>
    </location>
</feature>
<dbReference type="EMBL" id="JARKIE010000273">
    <property type="protein sequence ID" value="KAJ7658995.1"/>
    <property type="molecule type" value="Genomic_DNA"/>
</dbReference>
<comment type="caution">
    <text evidence="2">The sequence shown here is derived from an EMBL/GenBank/DDBJ whole genome shotgun (WGS) entry which is preliminary data.</text>
</comment>
<reference evidence="2" key="1">
    <citation type="submission" date="2023-03" db="EMBL/GenBank/DDBJ databases">
        <title>Massive genome expansion in bonnet fungi (Mycena s.s.) driven by repeated elements and novel gene families across ecological guilds.</title>
        <authorList>
            <consortium name="Lawrence Berkeley National Laboratory"/>
            <person name="Harder C.B."/>
            <person name="Miyauchi S."/>
            <person name="Viragh M."/>
            <person name="Kuo A."/>
            <person name="Thoen E."/>
            <person name="Andreopoulos B."/>
            <person name="Lu D."/>
            <person name="Skrede I."/>
            <person name="Drula E."/>
            <person name="Henrissat B."/>
            <person name="Morin E."/>
            <person name="Kohler A."/>
            <person name="Barry K."/>
            <person name="LaButti K."/>
            <person name="Morin E."/>
            <person name="Salamov A."/>
            <person name="Lipzen A."/>
            <person name="Mereny Z."/>
            <person name="Hegedus B."/>
            <person name="Baldrian P."/>
            <person name="Stursova M."/>
            <person name="Weitz H."/>
            <person name="Taylor A."/>
            <person name="Grigoriev I.V."/>
            <person name="Nagy L.G."/>
            <person name="Martin F."/>
            <person name="Kauserud H."/>
        </authorList>
    </citation>
    <scope>NUCLEOTIDE SEQUENCE</scope>
    <source>
        <strain evidence="2">CBHHK067</strain>
    </source>
</reference>
<dbReference type="AlphaFoldDB" id="A0AAD7CR98"/>
<keyword evidence="3" id="KW-1185">Reference proteome</keyword>
<sequence length="192" mass="21724">MAVASQLGITQQEHADGNTATGPSLRVELSALGDTPGDEVVYTFKTVQWACGFPIGWRKCYRSESSSQVLTILDKIWDDYPESKPSFIAYDDAGSLLRHIVTQDPSSPWLSTTKFIDANGTRHQTRTFNTETAEQLNLWLNGFESQLRQMSDINYDFFIHVLMMLYGERVEKRVQNKDLGLSDEFWAEATGD</sequence>
<dbReference type="Proteomes" id="UP001221757">
    <property type="component" value="Unassembled WGS sequence"/>
</dbReference>
<organism evidence="2 3">
    <name type="scientific">Mycena rosella</name>
    <name type="common">Pink bonnet</name>
    <name type="synonym">Agaricus rosellus</name>
    <dbReference type="NCBI Taxonomy" id="1033263"/>
    <lineage>
        <taxon>Eukaryota</taxon>
        <taxon>Fungi</taxon>
        <taxon>Dikarya</taxon>
        <taxon>Basidiomycota</taxon>
        <taxon>Agaricomycotina</taxon>
        <taxon>Agaricomycetes</taxon>
        <taxon>Agaricomycetidae</taxon>
        <taxon>Agaricales</taxon>
        <taxon>Marasmiineae</taxon>
        <taxon>Mycenaceae</taxon>
        <taxon>Mycena</taxon>
    </lineage>
</organism>
<evidence type="ECO:0000256" key="1">
    <source>
        <dbReference type="SAM" id="MobiDB-lite"/>
    </source>
</evidence>
<name>A0AAD7CR98_MYCRO</name>
<gene>
    <name evidence="2" type="ORF">B0H17DRAFT_1163195</name>
</gene>
<protein>
    <submittedName>
        <fullName evidence="2">Uncharacterized protein</fullName>
    </submittedName>
</protein>
<evidence type="ECO:0000313" key="3">
    <source>
        <dbReference type="Proteomes" id="UP001221757"/>
    </source>
</evidence>
<evidence type="ECO:0000313" key="2">
    <source>
        <dbReference type="EMBL" id="KAJ7658995.1"/>
    </source>
</evidence>
<accession>A0AAD7CR98</accession>
<proteinExistence type="predicted"/>